<dbReference type="InterPro" id="IPR052337">
    <property type="entry name" value="SAT4-like"/>
</dbReference>
<reference evidence="9 10" key="1">
    <citation type="submission" date="2016-03" db="EMBL/GenBank/DDBJ databases">
        <authorList>
            <person name="Ploux O."/>
        </authorList>
    </citation>
    <scope>NUCLEOTIDE SEQUENCE [LARGE SCALE GENOMIC DNA]</scope>
    <source>
        <strain evidence="9 10">UAMH 11012</strain>
    </source>
</reference>
<proteinExistence type="inferred from homology"/>
<name>A0A1L7XLX3_9HELO</name>
<keyword evidence="2 7" id="KW-0812">Transmembrane</keyword>
<dbReference type="InterPro" id="IPR049326">
    <property type="entry name" value="Rhodopsin_dom_fungi"/>
</dbReference>
<evidence type="ECO:0000256" key="5">
    <source>
        <dbReference type="ARBA" id="ARBA00038359"/>
    </source>
</evidence>
<evidence type="ECO:0000259" key="8">
    <source>
        <dbReference type="Pfam" id="PF20684"/>
    </source>
</evidence>
<feature type="region of interest" description="Disordered" evidence="6">
    <location>
        <begin position="324"/>
        <end position="346"/>
    </location>
</feature>
<dbReference type="PANTHER" id="PTHR33048">
    <property type="entry name" value="PTH11-LIKE INTEGRAL MEMBRANE PROTEIN (AFU_ORTHOLOGUE AFUA_5G11245)"/>
    <property type="match status" value="1"/>
</dbReference>
<comment type="similarity">
    <text evidence="5">Belongs to the SAT4 family.</text>
</comment>
<evidence type="ECO:0000313" key="9">
    <source>
        <dbReference type="EMBL" id="CZR66042.1"/>
    </source>
</evidence>
<feature type="transmembrane region" description="Helical" evidence="7">
    <location>
        <begin position="48"/>
        <end position="71"/>
    </location>
</feature>
<gene>
    <name evidence="9" type="ORF">PAC_15943</name>
</gene>
<dbReference type="Pfam" id="PF20684">
    <property type="entry name" value="Fung_rhodopsin"/>
    <property type="match status" value="1"/>
</dbReference>
<feature type="transmembrane region" description="Helical" evidence="7">
    <location>
        <begin position="91"/>
        <end position="115"/>
    </location>
</feature>
<feature type="domain" description="Rhodopsin" evidence="8">
    <location>
        <begin position="32"/>
        <end position="270"/>
    </location>
</feature>
<evidence type="ECO:0000256" key="2">
    <source>
        <dbReference type="ARBA" id="ARBA00022692"/>
    </source>
</evidence>
<feature type="transmembrane region" description="Helical" evidence="7">
    <location>
        <begin position="206"/>
        <end position="226"/>
    </location>
</feature>
<evidence type="ECO:0000256" key="6">
    <source>
        <dbReference type="SAM" id="MobiDB-lite"/>
    </source>
</evidence>
<evidence type="ECO:0000256" key="1">
    <source>
        <dbReference type="ARBA" id="ARBA00004141"/>
    </source>
</evidence>
<keyword evidence="10" id="KW-1185">Reference proteome</keyword>
<dbReference type="EMBL" id="FJOG01000034">
    <property type="protein sequence ID" value="CZR66042.1"/>
    <property type="molecule type" value="Genomic_DNA"/>
</dbReference>
<protein>
    <submittedName>
        <fullName evidence="9">Related to integral membrane protein</fullName>
    </submittedName>
</protein>
<comment type="subcellular location">
    <subcellularLocation>
        <location evidence="1">Membrane</location>
        <topology evidence="1">Multi-pass membrane protein</topology>
    </subcellularLocation>
</comment>
<accession>A0A1L7XLX3</accession>
<feature type="transmembrane region" description="Helical" evidence="7">
    <location>
        <begin position="246"/>
        <end position="269"/>
    </location>
</feature>
<evidence type="ECO:0000256" key="7">
    <source>
        <dbReference type="SAM" id="Phobius"/>
    </source>
</evidence>
<evidence type="ECO:0000313" key="10">
    <source>
        <dbReference type="Proteomes" id="UP000184330"/>
    </source>
</evidence>
<dbReference type="OrthoDB" id="444631at2759"/>
<evidence type="ECO:0000256" key="4">
    <source>
        <dbReference type="ARBA" id="ARBA00023136"/>
    </source>
</evidence>
<feature type="transmembrane region" description="Helical" evidence="7">
    <location>
        <begin position="173"/>
        <end position="194"/>
    </location>
</feature>
<dbReference type="STRING" id="576137.A0A1L7XLX3"/>
<keyword evidence="3 7" id="KW-1133">Transmembrane helix</keyword>
<dbReference type="PANTHER" id="PTHR33048:SF47">
    <property type="entry name" value="INTEGRAL MEMBRANE PROTEIN-RELATED"/>
    <property type="match status" value="1"/>
</dbReference>
<dbReference type="Proteomes" id="UP000184330">
    <property type="component" value="Unassembled WGS sequence"/>
</dbReference>
<keyword evidence="4 7" id="KW-0472">Membrane</keyword>
<feature type="compositionally biased region" description="Basic and acidic residues" evidence="6">
    <location>
        <begin position="335"/>
        <end position="344"/>
    </location>
</feature>
<dbReference type="GO" id="GO:0016020">
    <property type="term" value="C:membrane"/>
    <property type="evidence" value="ECO:0007669"/>
    <property type="project" value="UniProtKB-SubCell"/>
</dbReference>
<organism evidence="9 10">
    <name type="scientific">Phialocephala subalpina</name>
    <dbReference type="NCBI Taxonomy" id="576137"/>
    <lineage>
        <taxon>Eukaryota</taxon>
        <taxon>Fungi</taxon>
        <taxon>Dikarya</taxon>
        <taxon>Ascomycota</taxon>
        <taxon>Pezizomycotina</taxon>
        <taxon>Leotiomycetes</taxon>
        <taxon>Helotiales</taxon>
        <taxon>Mollisiaceae</taxon>
        <taxon>Phialocephala</taxon>
        <taxon>Phialocephala fortinii species complex</taxon>
    </lineage>
</organism>
<sequence length="388" mass="42911">MASSSTDTQSKGSQVVVIGVLFTVIAATTVTLRLFTRLVILRSPGREDILIFLALATSITLTVLTTRQVHYGLGRHYDTLSPEESAQNLKTLWISIIVYYISLALVKISILIQYLRVFVKKSTRITNWIILVIVSVYSLITMLASVFVCYPIYYFWDKSYTGPSSCLDQKALWFSNASLNILSDLAILIAPMPALSSLQLPRRQKIGVMFVFALGGLTCIMSILRLHSLYVVSVSTDVTWDNVGAATWSMVELNTGITCACLPVLKYFVSRFFPNLLGTSRQASSQKQDTETTGAYSRHSKKIPKALASQNSFHMQNVKSGMRRDISGTEVQASDSEKGREDGKGYGNGVQVTTVFEVEYYPNEGDYPVRSASVNTSEGDLVLPVQKV</sequence>
<feature type="transmembrane region" description="Helical" evidence="7">
    <location>
        <begin position="15"/>
        <end position="36"/>
    </location>
</feature>
<feature type="transmembrane region" description="Helical" evidence="7">
    <location>
        <begin position="127"/>
        <end position="153"/>
    </location>
</feature>
<evidence type="ECO:0000256" key="3">
    <source>
        <dbReference type="ARBA" id="ARBA00022989"/>
    </source>
</evidence>
<dbReference type="AlphaFoldDB" id="A0A1L7XLX3"/>